<keyword evidence="3" id="KW-1185">Reference proteome</keyword>
<accession>A0A8H5MAS4</accession>
<feature type="transmembrane region" description="Helical" evidence="1">
    <location>
        <begin position="55"/>
        <end position="78"/>
    </location>
</feature>
<evidence type="ECO:0000256" key="1">
    <source>
        <dbReference type="SAM" id="Phobius"/>
    </source>
</evidence>
<keyword evidence="1" id="KW-1133">Transmembrane helix</keyword>
<sequence length="168" mass="17574">MAAAITSAARSADVEYLVRNAMTNGYQISSLLAPPVYAAFLLAKRGRGTLSINHLLRATWLGGLAGTAGSGGLAYAWYSSCNEDVLRSKRLKAAYDTDRIRADDHATIGAVLSSVLTPGIFWKRANVVNLVLGGAGLGSSIGLLTHYGRSLTGDSPSKLDAPVIPVVE</sequence>
<keyword evidence="1" id="KW-0812">Transmembrane</keyword>
<reference evidence="2 3" key="1">
    <citation type="journal article" date="2020" name="ISME J.">
        <title>Uncovering the hidden diversity of litter-decomposition mechanisms in mushroom-forming fungi.</title>
        <authorList>
            <person name="Floudas D."/>
            <person name="Bentzer J."/>
            <person name="Ahren D."/>
            <person name="Johansson T."/>
            <person name="Persson P."/>
            <person name="Tunlid A."/>
        </authorList>
    </citation>
    <scope>NUCLEOTIDE SEQUENCE [LARGE SCALE GENOMIC DNA]</scope>
    <source>
        <strain evidence="2 3">CBS 661.87</strain>
    </source>
</reference>
<protein>
    <submittedName>
        <fullName evidence="2">Uncharacterized protein</fullName>
    </submittedName>
</protein>
<dbReference type="Proteomes" id="UP000565441">
    <property type="component" value="Unassembled WGS sequence"/>
</dbReference>
<dbReference type="OrthoDB" id="2524788at2759"/>
<feature type="transmembrane region" description="Helical" evidence="1">
    <location>
        <begin position="25"/>
        <end position="43"/>
    </location>
</feature>
<comment type="caution">
    <text evidence="2">The sequence shown here is derived from an EMBL/GenBank/DDBJ whole genome shotgun (WGS) entry which is preliminary data.</text>
</comment>
<evidence type="ECO:0000313" key="2">
    <source>
        <dbReference type="EMBL" id="KAF5387158.1"/>
    </source>
</evidence>
<dbReference type="EMBL" id="JAACJP010000002">
    <property type="protein sequence ID" value="KAF5387158.1"/>
    <property type="molecule type" value="Genomic_DNA"/>
</dbReference>
<dbReference type="AlphaFoldDB" id="A0A8H5MAS4"/>
<gene>
    <name evidence="2" type="ORF">D9615_001692</name>
</gene>
<evidence type="ECO:0000313" key="3">
    <source>
        <dbReference type="Proteomes" id="UP000565441"/>
    </source>
</evidence>
<name>A0A8H5MAS4_9AGAR</name>
<organism evidence="2 3">
    <name type="scientific">Tricholomella constricta</name>
    <dbReference type="NCBI Taxonomy" id="117010"/>
    <lineage>
        <taxon>Eukaryota</taxon>
        <taxon>Fungi</taxon>
        <taxon>Dikarya</taxon>
        <taxon>Basidiomycota</taxon>
        <taxon>Agaricomycotina</taxon>
        <taxon>Agaricomycetes</taxon>
        <taxon>Agaricomycetidae</taxon>
        <taxon>Agaricales</taxon>
        <taxon>Tricholomatineae</taxon>
        <taxon>Lyophyllaceae</taxon>
        <taxon>Tricholomella</taxon>
    </lineage>
</organism>
<proteinExistence type="predicted"/>
<keyword evidence="1" id="KW-0472">Membrane</keyword>